<dbReference type="InterPro" id="IPR036526">
    <property type="entry name" value="C-N_Hydrolase_sf"/>
</dbReference>
<proteinExistence type="predicted"/>
<dbReference type="Gene3D" id="3.60.110.10">
    <property type="entry name" value="Carbon-nitrogen hydrolase"/>
    <property type="match status" value="1"/>
</dbReference>
<evidence type="ECO:0000313" key="3">
    <source>
        <dbReference type="Proteomes" id="UP000224006"/>
    </source>
</evidence>
<dbReference type="KEGG" id="bbes:BESB_048910"/>
<dbReference type="GO" id="GO:0006107">
    <property type="term" value="P:oxaloacetate metabolic process"/>
    <property type="evidence" value="ECO:0007669"/>
    <property type="project" value="TreeGrafter"/>
</dbReference>
<accession>A0A2A9MFJ2</accession>
<reference evidence="2 3" key="1">
    <citation type="submission" date="2017-09" db="EMBL/GenBank/DDBJ databases">
        <title>Genome sequencing of Besnoitia besnoiti strain Bb-Ger1.</title>
        <authorList>
            <person name="Schares G."/>
            <person name="Venepally P."/>
            <person name="Lorenzi H.A."/>
        </authorList>
    </citation>
    <scope>NUCLEOTIDE SEQUENCE [LARGE SCALE GENOMIC DNA]</scope>
    <source>
        <strain evidence="2 3">Bb-Ger1</strain>
    </source>
</reference>
<dbReference type="STRING" id="94643.A0A2A9MFJ2"/>
<dbReference type="PANTHER" id="PTHR23088">
    <property type="entry name" value="NITRILASE-RELATED"/>
    <property type="match status" value="1"/>
</dbReference>
<organism evidence="2 3">
    <name type="scientific">Besnoitia besnoiti</name>
    <name type="common">Apicomplexan protozoan</name>
    <dbReference type="NCBI Taxonomy" id="94643"/>
    <lineage>
        <taxon>Eukaryota</taxon>
        <taxon>Sar</taxon>
        <taxon>Alveolata</taxon>
        <taxon>Apicomplexa</taxon>
        <taxon>Conoidasida</taxon>
        <taxon>Coccidia</taxon>
        <taxon>Eucoccidiorida</taxon>
        <taxon>Eimeriorina</taxon>
        <taxon>Sarcocystidae</taxon>
        <taxon>Besnoitia</taxon>
    </lineage>
</organism>
<dbReference type="VEuPathDB" id="ToxoDB:BESB_048910"/>
<sequence>MSPIRVCVLQLPALLRRDSGVALPSSRAASSSAVVDPLAVLQRKQQQMQRVREALVGAVTALRQRGEKDSSAFTTTFEPETFSAAAVPTSYKAILDALLASPAFSAAEGVRAAPFELLVLPEIWNAPYHNSCFGAYAEHIPDVPLSPSPQDPEEAGAGVGATEGGGEAALTASPSFAFMRDLAKRLRVYVVGGSIVERSATKKRPLEGRDGGEAEEKVALYNTCCVFDCDGAFIAKHRKMHLFDISILKSDDPNGKGIIFRESDTLSSGNSLTSFSLPSFGNVGVGICYDLRFSEMALALTQQRQCKLLCYPGAFNQTTGPPHWSLLLRGRALDNQVYVVGCSPSAPAVSGEGEYPAYGHSIVVSPYGDVLAELDGAPGAIFASIEKGKVDLFRKQVPTSVQKRFGEVYTQVQEIAAEGLNGAAREGTPGA</sequence>
<dbReference type="PROSITE" id="PS50263">
    <property type="entry name" value="CN_HYDROLASE"/>
    <property type="match status" value="1"/>
</dbReference>
<name>A0A2A9MFJ2_BESBE</name>
<dbReference type="GO" id="GO:0050152">
    <property type="term" value="F:omega-amidase activity"/>
    <property type="evidence" value="ECO:0007669"/>
    <property type="project" value="TreeGrafter"/>
</dbReference>
<dbReference type="RefSeq" id="XP_029220708.1">
    <property type="nucleotide sequence ID" value="XM_029363342.1"/>
</dbReference>
<dbReference type="GO" id="GO:0005739">
    <property type="term" value="C:mitochondrion"/>
    <property type="evidence" value="ECO:0007669"/>
    <property type="project" value="TreeGrafter"/>
</dbReference>
<keyword evidence="2" id="KW-0378">Hydrolase</keyword>
<comment type="caution">
    <text evidence="2">The sequence shown here is derived from an EMBL/GenBank/DDBJ whole genome shotgun (WGS) entry which is preliminary data.</text>
</comment>
<dbReference type="OrthoDB" id="10250282at2759"/>
<protein>
    <submittedName>
        <fullName evidence="2">Hydrolase, carbon-nitrogen family protein</fullName>
    </submittedName>
</protein>
<dbReference type="Pfam" id="PF00795">
    <property type="entry name" value="CN_hydrolase"/>
    <property type="match status" value="1"/>
</dbReference>
<dbReference type="PANTHER" id="PTHR23088:SF30">
    <property type="entry name" value="OMEGA-AMIDASE NIT2"/>
    <property type="match status" value="1"/>
</dbReference>
<keyword evidence="3" id="KW-1185">Reference proteome</keyword>
<dbReference type="SUPFAM" id="SSF56317">
    <property type="entry name" value="Carbon-nitrogen hydrolase"/>
    <property type="match status" value="1"/>
</dbReference>
<dbReference type="GO" id="GO:0006528">
    <property type="term" value="P:asparagine metabolic process"/>
    <property type="evidence" value="ECO:0007669"/>
    <property type="project" value="TreeGrafter"/>
</dbReference>
<evidence type="ECO:0000313" key="2">
    <source>
        <dbReference type="EMBL" id="PFH36699.1"/>
    </source>
</evidence>
<gene>
    <name evidence="2" type="ORF">BESB_048910</name>
</gene>
<feature type="domain" description="CN hydrolase" evidence="1">
    <location>
        <begin position="82"/>
        <end position="387"/>
    </location>
</feature>
<dbReference type="GO" id="GO:0006541">
    <property type="term" value="P:glutamine metabolic process"/>
    <property type="evidence" value="ECO:0007669"/>
    <property type="project" value="TreeGrafter"/>
</dbReference>
<dbReference type="EMBL" id="NWUJ01000003">
    <property type="protein sequence ID" value="PFH36699.1"/>
    <property type="molecule type" value="Genomic_DNA"/>
</dbReference>
<dbReference type="Proteomes" id="UP000224006">
    <property type="component" value="Chromosome III"/>
</dbReference>
<dbReference type="GeneID" id="40309821"/>
<dbReference type="AlphaFoldDB" id="A0A2A9MFJ2"/>
<dbReference type="InterPro" id="IPR003010">
    <property type="entry name" value="C-N_Hydrolase"/>
</dbReference>
<evidence type="ECO:0000259" key="1">
    <source>
        <dbReference type="PROSITE" id="PS50263"/>
    </source>
</evidence>